<feature type="transmembrane region" description="Helical" evidence="1">
    <location>
        <begin position="55"/>
        <end position="76"/>
    </location>
</feature>
<dbReference type="AlphaFoldDB" id="A0A0C3QNB9"/>
<name>A0A0C3QNB9_9AGAM</name>
<protein>
    <recommendedName>
        <fullName evidence="4">Steroid 5-alpha reductase C-terminal domain-containing protein</fullName>
    </recommendedName>
</protein>
<evidence type="ECO:0008006" key="4">
    <source>
        <dbReference type="Google" id="ProtNLM"/>
    </source>
</evidence>
<dbReference type="HOGENOM" id="CLU_043418_0_0_1"/>
<proteinExistence type="predicted"/>
<keyword evidence="1" id="KW-0812">Transmembrane</keyword>
<reference evidence="2 3" key="1">
    <citation type="submission" date="2014-04" db="EMBL/GenBank/DDBJ databases">
        <authorList>
            <consortium name="DOE Joint Genome Institute"/>
            <person name="Kuo A."/>
            <person name="Girlanda M."/>
            <person name="Perotto S."/>
            <person name="Kohler A."/>
            <person name="Nagy L.G."/>
            <person name="Floudas D."/>
            <person name="Copeland A."/>
            <person name="Barry K.W."/>
            <person name="Cichocki N."/>
            <person name="Veneault-Fourrey C."/>
            <person name="LaButti K."/>
            <person name="Lindquist E.A."/>
            <person name="Lipzen A."/>
            <person name="Lundell T."/>
            <person name="Morin E."/>
            <person name="Murat C."/>
            <person name="Sun H."/>
            <person name="Tunlid A."/>
            <person name="Henrissat B."/>
            <person name="Grigoriev I.V."/>
            <person name="Hibbett D.S."/>
            <person name="Martin F."/>
            <person name="Nordberg H.P."/>
            <person name="Cantor M.N."/>
            <person name="Hua S.X."/>
        </authorList>
    </citation>
    <scope>NUCLEOTIDE SEQUENCE [LARGE SCALE GENOMIC DNA]</scope>
    <source>
        <strain evidence="2 3">MUT 4182</strain>
    </source>
</reference>
<dbReference type="InterPro" id="IPR010721">
    <property type="entry name" value="UstE-like"/>
</dbReference>
<evidence type="ECO:0000256" key="1">
    <source>
        <dbReference type="SAM" id="Phobius"/>
    </source>
</evidence>
<dbReference type="PANTHER" id="PTHR32251:SF23">
    <property type="entry name" value="3-OXO-5-ALPHA-STEROID 4-DEHYDROGENASE (DUF1295)"/>
    <property type="match status" value="1"/>
</dbReference>
<evidence type="ECO:0000313" key="3">
    <source>
        <dbReference type="Proteomes" id="UP000054248"/>
    </source>
</evidence>
<reference evidence="3" key="2">
    <citation type="submission" date="2015-01" db="EMBL/GenBank/DDBJ databases">
        <title>Evolutionary Origins and Diversification of the Mycorrhizal Mutualists.</title>
        <authorList>
            <consortium name="DOE Joint Genome Institute"/>
            <consortium name="Mycorrhizal Genomics Consortium"/>
            <person name="Kohler A."/>
            <person name="Kuo A."/>
            <person name="Nagy L.G."/>
            <person name="Floudas D."/>
            <person name="Copeland A."/>
            <person name="Barry K.W."/>
            <person name="Cichocki N."/>
            <person name="Veneault-Fourrey C."/>
            <person name="LaButti K."/>
            <person name="Lindquist E.A."/>
            <person name="Lipzen A."/>
            <person name="Lundell T."/>
            <person name="Morin E."/>
            <person name="Murat C."/>
            <person name="Riley R."/>
            <person name="Ohm R."/>
            <person name="Sun H."/>
            <person name="Tunlid A."/>
            <person name="Henrissat B."/>
            <person name="Grigoriev I.V."/>
            <person name="Hibbett D.S."/>
            <person name="Martin F."/>
        </authorList>
    </citation>
    <scope>NUCLEOTIDE SEQUENCE [LARGE SCALE GENOMIC DNA]</scope>
    <source>
        <strain evidence="3">MUT 4182</strain>
    </source>
</reference>
<accession>A0A0C3QNB9</accession>
<keyword evidence="3" id="KW-1185">Reference proteome</keyword>
<keyword evidence="1" id="KW-0472">Membrane</keyword>
<dbReference type="EMBL" id="KN822942">
    <property type="protein sequence ID" value="KIO34680.1"/>
    <property type="molecule type" value="Genomic_DNA"/>
</dbReference>
<dbReference type="OrthoDB" id="201504at2759"/>
<dbReference type="Gene3D" id="1.20.120.1630">
    <property type="match status" value="1"/>
</dbReference>
<sequence length="342" mass="39359">MFLTYIQRSYPAFWTKFDLQRQDVLEGPIDFVIVESLVTFLAGEITGNSSHVDRVWTFLPPLYTAYFTFLPLFSWAPPDLKAAGVSNRALLMLATQCIWSLRLSFNTWRRDLFKLSEEDYRWALLRDHIPPVFYTLFNFGFIAFIQHFLLFAQGLPAYAATLQPRTAPTTSDQALFALGVVTVLIQFIADNQQWTYQNFKRGNKLEKPWPFADCNWTELDAKRGFVAEGLWSISRHPNFLCEQLFWFWTALYPILGEPSHSGTLSTTPISYLPPLSIAILFASSTAFTEYVTSGKYVAYAFYQERVGMFSPFTTLLKKIWLGSTGRLATVDAAIWKDEKKRE</sequence>
<dbReference type="Proteomes" id="UP000054248">
    <property type="component" value="Unassembled WGS sequence"/>
</dbReference>
<dbReference type="PANTHER" id="PTHR32251">
    <property type="entry name" value="3-OXO-5-ALPHA-STEROID 4-DEHYDROGENASE"/>
    <property type="match status" value="1"/>
</dbReference>
<dbReference type="Pfam" id="PF06966">
    <property type="entry name" value="DUF1295"/>
    <property type="match status" value="1"/>
</dbReference>
<gene>
    <name evidence="2" type="ORF">M407DRAFT_16643</name>
</gene>
<organism evidence="2 3">
    <name type="scientific">Tulasnella calospora MUT 4182</name>
    <dbReference type="NCBI Taxonomy" id="1051891"/>
    <lineage>
        <taxon>Eukaryota</taxon>
        <taxon>Fungi</taxon>
        <taxon>Dikarya</taxon>
        <taxon>Basidiomycota</taxon>
        <taxon>Agaricomycotina</taxon>
        <taxon>Agaricomycetes</taxon>
        <taxon>Cantharellales</taxon>
        <taxon>Tulasnellaceae</taxon>
        <taxon>Tulasnella</taxon>
    </lineage>
</organism>
<dbReference type="GO" id="GO:0016020">
    <property type="term" value="C:membrane"/>
    <property type="evidence" value="ECO:0007669"/>
    <property type="project" value="TreeGrafter"/>
</dbReference>
<feature type="transmembrane region" description="Helical" evidence="1">
    <location>
        <begin position="131"/>
        <end position="153"/>
    </location>
</feature>
<evidence type="ECO:0000313" key="2">
    <source>
        <dbReference type="EMBL" id="KIO34680.1"/>
    </source>
</evidence>
<keyword evidence="1" id="KW-1133">Transmembrane helix</keyword>